<evidence type="ECO:0000313" key="1">
    <source>
        <dbReference type="EMBL" id="TCC97263.1"/>
    </source>
</evidence>
<keyword evidence="2" id="KW-1185">Reference proteome</keyword>
<keyword evidence="1" id="KW-0808">Transferase</keyword>
<proteinExistence type="predicted"/>
<comment type="caution">
    <text evidence="1">The sequence shown here is derived from an EMBL/GenBank/DDBJ whole genome shotgun (WGS) entry which is preliminary data.</text>
</comment>
<organism evidence="1 2">
    <name type="scientific">Pedobacter hiemivivus</name>
    <dbReference type="NCBI Taxonomy" id="2530454"/>
    <lineage>
        <taxon>Bacteria</taxon>
        <taxon>Pseudomonadati</taxon>
        <taxon>Bacteroidota</taxon>
        <taxon>Sphingobacteriia</taxon>
        <taxon>Sphingobacteriales</taxon>
        <taxon>Sphingobacteriaceae</taxon>
        <taxon>Pedobacter</taxon>
    </lineage>
</organism>
<dbReference type="EC" id="2.1.1.-" evidence="1"/>
<dbReference type="RefSeq" id="WP_131608675.1">
    <property type="nucleotide sequence ID" value="NZ_SJSM01000004.1"/>
</dbReference>
<protein>
    <submittedName>
        <fullName evidence="1">Methyltransferase, TIGR04325 family</fullName>
        <ecNumber evidence="1">2.1.1.-</ecNumber>
    </submittedName>
</protein>
<dbReference type="OrthoDB" id="118271at2"/>
<dbReference type="NCBIfam" id="TIGR04325">
    <property type="entry name" value="MTase_LIC12133"/>
    <property type="match status" value="1"/>
</dbReference>
<dbReference type="InterPro" id="IPR027612">
    <property type="entry name" value="Put_MTase_LIC12133"/>
</dbReference>
<dbReference type="EMBL" id="SJSM01000004">
    <property type="protein sequence ID" value="TCC97263.1"/>
    <property type="molecule type" value="Genomic_DNA"/>
</dbReference>
<name>A0A4R0NDE2_9SPHI</name>
<evidence type="ECO:0000313" key="2">
    <source>
        <dbReference type="Proteomes" id="UP000291117"/>
    </source>
</evidence>
<dbReference type="GO" id="GO:0032259">
    <property type="term" value="P:methylation"/>
    <property type="evidence" value="ECO:0007669"/>
    <property type="project" value="UniProtKB-KW"/>
</dbReference>
<sequence length="271" mass="31793">MHYLIKEFIPPILNTLRWYSFKYGWKGRYKTYEDAKEKCSGYDENHILQRIIETTSKVKKGEAAYERDGIIYDEVKINFHLLNVLLLVSSRNGNKLTVIDFGGSLGTSYYQNIGYLSHLTSLNWCIIEQPKFVETGKQSFENEHVKFFNSIEECLSKHPNPDLVLISSVLQYIPEPYDLLKKIQSYNIPNLMLDLVGYNDKAEDRITVQHVPPIFYGIEASYPCTFFNRSKLESQLKTNYSKTFDFISEQERYYVGLKPFRYEGSFWQLKA</sequence>
<dbReference type="Proteomes" id="UP000291117">
    <property type="component" value="Unassembled WGS sequence"/>
</dbReference>
<reference evidence="1 2" key="1">
    <citation type="submission" date="2019-02" db="EMBL/GenBank/DDBJ databases">
        <title>Pedobacter sp. RP-3-8 sp. nov., isolated from Arctic soil.</title>
        <authorList>
            <person name="Dahal R.H."/>
        </authorList>
    </citation>
    <scope>NUCLEOTIDE SEQUENCE [LARGE SCALE GENOMIC DNA]</scope>
    <source>
        <strain evidence="1 2">RP-3-8</strain>
    </source>
</reference>
<gene>
    <name evidence="1" type="ORF">EZ444_10460</name>
</gene>
<keyword evidence="1" id="KW-0489">Methyltransferase</keyword>
<accession>A0A4R0NDE2</accession>
<dbReference type="GO" id="GO:0008168">
    <property type="term" value="F:methyltransferase activity"/>
    <property type="evidence" value="ECO:0007669"/>
    <property type="project" value="UniProtKB-KW"/>
</dbReference>
<dbReference type="AlphaFoldDB" id="A0A4R0NDE2"/>